<proteinExistence type="predicted"/>
<evidence type="ECO:0000313" key="3">
    <source>
        <dbReference type="Proteomes" id="UP000886785"/>
    </source>
</evidence>
<dbReference type="GO" id="GO:0003723">
    <property type="term" value="F:RNA binding"/>
    <property type="evidence" value="ECO:0007669"/>
    <property type="project" value="InterPro"/>
</dbReference>
<dbReference type="AlphaFoldDB" id="A0A9D1J219"/>
<dbReference type="Gene3D" id="1.10.10.10">
    <property type="entry name" value="Winged helix-like DNA-binding domain superfamily/Winged helix DNA-binding domain"/>
    <property type="match status" value="1"/>
</dbReference>
<dbReference type="InterPro" id="IPR036388">
    <property type="entry name" value="WH-like_DNA-bd_sf"/>
</dbReference>
<gene>
    <name evidence="2" type="ORF">IAA54_10190</name>
</gene>
<dbReference type="InterPro" id="IPR011006">
    <property type="entry name" value="CheY-like_superfamily"/>
</dbReference>
<dbReference type="InterPro" id="IPR005561">
    <property type="entry name" value="ANTAR"/>
</dbReference>
<dbReference type="PROSITE" id="PS50921">
    <property type="entry name" value="ANTAR"/>
    <property type="match status" value="1"/>
</dbReference>
<organism evidence="2 3">
    <name type="scientific">Candidatus Gallacutalibacter pullicola</name>
    <dbReference type="NCBI Taxonomy" id="2840830"/>
    <lineage>
        <taxon>Bacteria</taxon>
        <taxon>Bacillati</taxon>
        <taxon>Bacillota</taxon>
        <taxon>Clostridia</taxon>
        <taxon>Eubacteriales</taxon>
        <taxon>Candidatus Gallacutalibacter</taxon>
    </lineage>
</organism>
<accession>A0A9D1J219</accession>
<comment type="caution">
    <text evidence="2">The sequence shown here is derived from an EMBL/GenBank/DDBJ whole genome shotgun (WGS) entry which is preliminary data.</text>
</comment>
<dbReference type="EMBL" id="DVHF01000128">
    <property type="protein sequence ID" value="HIR58027.1"/>
    <property type="molecule type" value="Genomic_DNA"/>
</dbReference>
<reference evidence="2" key="1">
    <citation type="submission" date="2020-10" db="EMBL/GenBank/DDBJ databases">
        <authorList>
            <person name="Gilroy R."/>
        </authorList>
    </citation>
    <scope>NUCLEOTIDE SEQUENCE</scope>
    <source>
        <strain evidence="2">ChiSjej1B19-7085</strain>
    </source>
</reference>
<evidence type="ECO:0000259" key="1">
    <source>
        <dbReference type="PROSITE" id="PS50921"/>
    </source>
</evidence>
<dbReference type="SUPFAM" id="SSF52172">
    <property type="entry name" value="CheY-like"/>
    <property type="match status" value="1"/>
</dbReference>
<dbReference type="Pfam" id="PF03861">
    <property type="entry name" value="ANTAR"/>
    <property type="match status" value="1"/>
</dbReference>
<sequence>MEKVLIAAGSAKGAESFARLLRDLGYPETRVSKTGGEARRILEEENFALVLILCPLPDEFGTETAKAAVRTPAGVMMIVRDEAAAGLSAQVRELGIFVFSPVMGRRVFEQGTNLLYSVHRRLQMAAPRTERLQEKMEDLRLIGRAKCLLIQYSHMTEQEAHRWIEQRSMDQRVTRRRVAEEILQKYEI</sequence>
<dbReference type="SMART" id="SM01012">
    <property type="entry name" value="ANTAR"/>
    <property type="match status" value="1"/>
</dbReference>
<protein>
    <submittedName>
        <fullName evidence="2">ANTAR domain-containing protein</fullName>
    </submittedName>
</protein>
<evidence type="ECO:0000313" key="2">
    <source>
        <dbReference type="EMBL" id="HIR58027.1"/>
    </source>
</evidence>
<reference evidence="2" key="2">
    <citation type="journal article" date="2021" name="PeerJ">
        <title>Extensive microbial diversity within the chicken gut microbiome revealed by metagenomics and culture.</title>
        <authorList>
            <person name="Gilroy R."/>
            <person name="Ravi A."/>
            <person name="Getino M."/>
            <person name="Pursley I."/>
            <person name="Horton D.L."/>
            <person name="Alikhan N.F."/>
            <person name="Baker D."/>
            <person name="Gharbi K."/>
            <person name="Hall N."/>
            <person name="Watson M."/>
            <person name="Adriaenssens E.M."/>
            <person name="Foster-Nyarko E."/>
            <person name="Jarju S."/>
            <person name="Secka A."/>
            <person name="Antonio M."/>
            <person name="Oren A."/>
            <person name="Chaudhuri R.R."/>
            <person name="La Ragione R."/>
            <person name="Hildebrand F."/>
            <person name="Pallen M.J."/>
        </authorList>
    </citation>
    <scope>NUCLEOTIDE SEQUENCE</scope>
    <source>
        <strain evidence="2">ChiSjej1B19-7085</strain>
    </source>
</reference>
<feature type="domain" description="ANTAR" evidence="1">
    <location>
        <begin position="122"/>
        <end position="183"/>
    </location>
</feature>
<dbReference type="Proteomes" id="UP000886785">
    <property type="component" value="Unassembled WGS sequence"/>
</dbReference>
<name>A0A9D1J219_9FIRM</name>